<name>A0A7C9HNQ4_9GAMM</name>
<dbReference type="RefSeq" id="WP_156642905.1">
    <property type="nucleotide sequence ID" value="NZ_WOXT01000004.1"/>
</dbReference>
<evidence type="ECO:0000313" key="1">
    <source>
        <dbReference type="EMBL" id="MUV15332.1"/>
    </source>
</evidence>
<keyword evidence="2" id="KW-1185">Reference proteome</keyword>
<reference evidence="1 2" key="1">
    <citation type="submission" date="2019-12" db="EMBL/GenBank/DDBJ databases">
        <authorList>
            <person name="Xu J."/>
        </authorList>
    </citation>
    <scope>NUCLEOTIDE SEQUENCE [LARGE SCALE GENOMIC DNA]</scope>
    <source>
        <strain evidence="1 2">HX-5-24</strain>
    </source>
</reference>
<protein>
    <submittedName>
        <fullName evidence="1">Uncharacterized protein</fullName>
    </submittedName>
</protein>
<organism evidence="1 2">
    <name type="scientific">Noviluteimonas gilva</name>
    <dbReference type="NCBI Taxonomy" id="2682097"/>
    <lineage>
        <taxon>Bacteria</taxon>
        <taxon>Pseudomonadati</taxon>
        <taxon>Pseudomonadota</taxon>
        <taxon>Gammaproteobacteria</taxon>
        <taxon>Lysobacterales</taxon>
        <taxon>Lysobacteraceae</taxon>
        <taxon>Noviluteimonas</taxon>
    </lineage>
</organism>
<gene>
    <name evidence="1" type="ORF">GN331_14090</name>
</gene>
<evidence type="ECO:0000313" key="2">
    <source>
        <dbReference type="Proteomes" id="UP000479692"/>
    </source>
</evidence>
<proteinExistence type="predicted"/>
<sequence length="142" mass="15691">MPLHDGAIDAIRQQLECISIGERVSLIVIGCLTRTQHDAIRAFRASRNLPGAESPEIVYLGRHHFASRSKQGYTVEDLLRQIDAGLSADAVPFIRGSMTSLMASRPRDDGYGKQVRDHAVLELTARKPRVELFSVIPKGDGR</sequence>
<accession>A0A7C9HNQ4</accession>
<dbReference type="Proteomes" id="UP000479692">
    <property type="component" value="Unassembled WGS sequence"/>
</dbReference>
<comment type="caution">
    <text evidence="1">The sequence shown here is derived from an EMBL/GenBank/DDBJ whole genome shotgun (WGS) entry which is preliminary data.</text>
</comment>
<dbReference type="EMBL" id="WOXT01000004">
    <property type="protein sequence ID" value="MUV15332.1"/>
    <property type="molecule type" value="Genomic_DNA"/>
</dbReference>
<dbReference type="AlphaFoldDB" id="A0A7C9HNQ4"/>